<name>A0ABD2MS57_9CUCU</name>
<dbReference type="EMBL" id="JABFTP020000021">
    <property type="protein sequence ID" value="KAL3268931.1"/>
    <property type="molecule type" value="Genomic_DNA"/>
</dbReference>
<reference evidence="1 2" key="1">
    <citation type="journal article" date="2021" name="BMC Biol.">
        <title>Horizontally acquired antibacterial genes associated with adaptive radiation of ladybird beetles.</title>
        <authorList>
            <person name="Li H.S."/>
            <person name="Tang X.F."/>
            <person name="Huang Y.H."/>
            <person name="Xu Z.Y."/>
            <person name="Chen M.L."/>
            <person name="Du X.Y."/>
            <person name="Qiu B.Y."/>
            <person name="Chen P.T."/>
            <person name="Zhang W."/>
            <person name="Slipinski A."/>
            <person name="Escalona H.E."/>
            <person name="Waterhouse R.M."/>
            <person name="Zwick A."/>
            <person name="Pang H."/>
        </authorList>
    </citation>
    <scope>NUCLEOTIDE SEQUENCE [LARGE SCALE GENOMIC DNA]</scope>
    <source>
        <strain evidence="1">SYSU2018</strain>
    </source>
</reference>
<dbReference type="AlphaFoldDB" id="A0ABD2MS57"/>
<accession>A0ABD2MS57</accession>
<keyword evidence="2" id="KW-1185">Reference proteome</keyword>
<comment type="caution">
    <text evidence="1">The sequence shown here is derived from an EMBL/GenBank/DDBJ whole genome shotgun (WGS) entry which is preliminary data.</text>
</comment>
<protein>
    <submittedName>
        <fullName evidence="1">Uncharacterized protein</fullName>
    </submittedName>
</protein>
<evidence type="ECO:0000313" key="2">
    <source>
        <dbReference type="Proteomes" id="UP001516400"/>
    </source>
</evidence>
<organism evidence="1 2">
    <name type="scientific">Cryptolaemus montrouzieri</name>
    <dbReference type="NCBI Taxonomy" id="559131"/>
    <lineage>
        <taxon>Eukaryota</taxon>
        <taxon>Metazoa</taxon>
        <taxon>Ecdysozoa</taxon>
        <taxon>Arthropoda</taxon>
        <taxon>Hexapoda</taxon>
        <taxon>Insecta</taxon>
        <taxon>Pterygota</taxon>
        <taxon>Neoptera</taxon>
        <taxon>Endopterygota</taxon>
        <taxon>Coleoptera</taxon>
        <taxon>Polyphaga</taxon>
        <taxon>Cucujiformia</taxon>
        <taxon>Coccinelloidea</taxon>
        <taxon>Coccinellidae</taxon>
        <taxon>Scymninae</taxon>
        <taxon>Scymnini</taxon>
        <taxon>Cryptolaemus</taxon>
    </lineage>
</organism>
<sequence length="138" mass="15913">MDMYKYIVGLNLDVMNAANIMKMRKRVMEKQGAYLQHYATNRECPEYLRQLKIREIMAYYNLSLYEANMFCKQPSAPIPSEFTPLNKDGRALTFQKGGNITTTIPSPAPKKLLYSPVTKTPIRQQRSHMNTTSLNSQN</sequence>
<gene>
    <name evidence="1" type="ORF">HHI36_008018</name>
</gene>
<evidence type="ECO:0000313" key="1">
    <source>
        <dbReference type="EMBL" id="KAL3268931.1"/>
    </source>
</evidence>
<proteinExistence type="predicted"/>
<dbReference type="Proteomes" id="UP001516400">
    <property type="component" value="Unassembled WGS sequence"/>
</dbReference>